<keyword evidence="2" id="KW-0689">Ribosomal protein</keyword>
<dbReference type="Gene3D" id="3.30.860.10">
    <property type="entry name" value="30s Ribosomal Protein S19, Chain A"/>
    <property type="match status" value="1"/>
</dbReference>
<dbReference type="PANTHER" id="PTHR11880:SF2">
    <property type="entry name" value="SMALL RIBOSOMAL SUBUNIT PROTEIN US19"/>
    <property type="match status" value="1"/>
</dbReference>
<reference evidence="5 6" key="1">
    <citation type="submission" date="2009-03" db="EMBL/GenBank/DDBJ databases">
        <authorList>
            <person name="Warren W."/>
            <person name="Ye L."/>
            <person name="Minx P."/>
            <person name="Worley K."/>
            <person name="Gibbs R."/>
            <person name="Wilson R.K."/>
        </authorList>
    </citation>
    <scope>NUCLEOTIDE SEQUENCE [LARGE SCALE GENOMIC DNA]</scope>
</reference>
<protein>
    <recommendedName>
        <fullName evidence="4">40S ribosomal protein S15</fullName>
    </recommendedName>
</protein>
<organism evidence="5 6">
    <name type="scientific">Callithrix jacchus</name>
    <name type="common">White-tufted-ear marmoset</name>
    <name type="synonym">Simia Jacchus</name>
    <dbReference type="NCBI Taxonomy" id="9483"/>
    <lineage>
        <taxon>Eukaryota</taxon>
        <taxon>Metazoa</taxon>
        <taxon>Chordata</taxon>
        <taxon>Craniata</taxon>
        <taxon>Vertebrata</taxon>
        <taxon>Euteleostomi</taxon>
        <taxon>Mammalia</taxon>
        <taxon>Eutheria</taxon>
        <taxon>Euarchontoglires</taxon>
        <taxon>Primates</taxon>
        <taxon>Haplorrhini</taxon>
        <taxon>Platyrrhini</taxon>
        <taxon>Cebidae</taxon>
        <taxon>Callitrichinae</taxon>
        <taxon>Callithrix</taxon>
        <taxon>Callithrix</taxon>
    </lineage>
</organism>
<comment type="similarity">
    <text evidence="1">Belongs to the universal ribosomal protein uS19 family.</text>
</comment>
<evidence type="ECO:0000256" key="4">
    <source>
        <dbReference type="ARBA" id="ARBA00035469"/>
    </source>
</evidence>
<dbReference type="OrthoDB" id="10258210at2759"/>
<proteinExistence type="inferred from homology"/>
<reference evidence="5" key="3">
    <citation type="submission" date="2025-09" db="UniProtKB">
        <authorList>
            <consortium name="Ensembl"/>
        </authorList>
    </citation>
    <scope>IDENTIFICATION</scope>
</reference>
<gene>
    <name evidence="5" type="primary">LOC118148934</name>
</gene>
<dbReference type="Ensembl" id="ENSCJAT00000126963.1">
    <property type="protein sequence ID" value="ENSCJAP00000090112.1"/>
    <property type="gene ID" value="ENSCJAG00000075858.1"/>
</dbReference>
<dbReference type="AlphaFoldDB" id="A0A8I3WAQ2"/>
<dbReference type="Proteomes" id="UP000008225">
    <property type="component" value="Chromosome 17"/>
</dbReference>
<keyword evidence="6" id="KW-1185">Reference proteome</keyword>
<dbReference type="GO" id="GO:0003735">
    <property type="term" value="F:structural constituent of ribosome"/>
    <property type="evidence" value="ECO:0007669"/>
    <property type="project" value="InterPro"/>
</dbReference>
<evidence type="ECO:0000313" key="5">
    <source>
        <dbReference type="Ensembl" id="ENSCJAP00000090112.1"/>
    </source>
</evidence>
<evidence type="ECO:0000313" key="6">
    <source>
        <dbReference type="Proteomes" id="UP000008225"/>
    </source>
</evidence>
<evidence type="ECO:0000256" key="2">
    <source>
        <dbReference type="ARBA" id="ARBA00022980"/>
    </source>
</evidence>
<keyword evidence="3" id="KW-0687">Ribonucleoprotein</keyword>
<dbReference type="GeneID" id="118148934"/>
<dbReference type="GO" id="GO:0006412">
    <property type="term" value="P:translation"/>
    <property type="evidence" value="ECO:0007669"/>
    <property type="project" value="InterPro"/>
</dbReference>
<dbReference type="Pfam" id="PF00203">
    <property type="entry name" value="Ribosomal_S19"/>
    <property type="match status" value="1"/>
</dbReference>
<evidence type="ECO:0000256" key="1">
    <source>
        <dbReference type="ARBA" id="ARBA00007345"/>
    </source>
</evidence>
<dbReference type="GeneTree" id="ENSGT00390000000475"/>
<dbReference type="RefSeq" id="XP_035134421.2">
    <property type="nucleotide sequence ID" value="XM_035278530.2"/>
</dbReference>
<sequence>MPYEQLMQLYRGRQRQQLNPGLRRKQHLLLKRLRKATKAEPLMEKPEVAKAEVFPRRPDVIIPSQMVGSMVGVYNGKTFSHVEIKPEMIGHYLALTNGGFHPQPHKYFPVISVIYAGRARDVSSYSPATQVIMLQEGKASRMYTGKRH</sequence>
<accession>A0A8I3WAQ2</accession>
<dbReference type="KEGG" id="cjc:118148934"/>
<reference evidence="5" key="2">
    <citation type="submission" date="2025-08" db="UniProtKB">
        <authorList>
            <consortium name="Ensembl"/>
        </authorList>
    </citation>
    <scope>IDENTIFICATION</scope>
</reference>
<dbReference type="SUPFAM" id="SSF54570">
    <property type="entry name" value="Ribosomal protein S19"/>
    <property type="match status" value="1"/>
</dbReference>
<dbReference type="InterPro" id="IPR023575">
    <property type="entry name" value="Ribosomal_uS19_SF"/>
</dbReference>
<dbReference type="InterPro" id="IPR002222">
    <property type="entry name" value="Ribosomal_uS19"/>
</dbReference>
<evidence type="ECO:0000256" key="3">
    <source>
        <dbReference type="ARBA" id="ARBA00023274"/>
    </source>
</evidence>
<dbReference type="GO" id="GO:0000028">
    <property type="term" value="P:ribosomal small subunit assembly"/>
    <property type="evidence" value="ECO:0007669"/>
    <property type="project" value="TreeGrafter"/>
</dbReference>
<dbReference type="GO" id="GO:0022627">
    <property type="term" value="C:cytosolic small ribosomal subunit"/>
    <property type="evidence" value="ECO:0007669"/>
    <property type="project" value="TreeGrafter"/>
</dbReference>
<dbReference type="PANTHER" id="PTHR11880">
    <property type="entry name" value="RIBOSOMAL PROTEIN S19P FAMILY MEMBER"/>
    <property type="match status" value="1"/>
</dbReference>
<name>A0A8I3WAQ2_CALJA</name>